<protein>
    <recommendedName>
        <fullName evidence="3">Protein RIC1 homolog</fullName>
    </recommendedName>
</protein>
<dbReference type="WBParaSite" id="scaffold3907_cov259.g7314">
    <property type="protein sequence ID" value="scaffold3907_cov259.g7314"/>
    <property type="gene ID" value="scaffold3907_cov259.g7314"/>
</dbReference>
<comment type="subcellular location">
    <subcellularLocation>
        <location evidence="1">Membrane</location>
    </subcellularLocation>
</comment>
<evidence type="ECO:0000256" key="3">
    <source>
        <dbReference type="ARBA" id="ARBA00029879"/>
    </source>
</evidence>
<dbReference type="Proteomes" id="UP000887561">
    <property type="component" value="Unplaced"/>
</dbReference>
<dbReference type="InterPro" id="IPR009003">
    <property type="entry name" value="Peptidase_S1_PA"/>
</dbReference>
<keyword evidence="5" id="KW-1185">Reference proteome</keyword>
<dbReference type="Gene3D" id="2.40.10.10">
    <property type="entry name" value="Trypsin-like serine proteases"/>
    <property type="match status" value="1"/>
</dbReference>
<dbReference type="PANTHER" id="PTHR22746:SF10">
    <property type="entry name" value="GUANINE NUCLEOTIDE EXCHANGE FACTOR SUBUNIT RIC1"/>
    <property type="match status" value="1"/>
</dbReference>
<evidence type="ECO:0000259" key="4">
    <source>
        <dbReference type="PROSITE" id="PS50240"/>
    </source>
</evidence>
<dbReference type="SUPFAM" id="SSF101898">
    <property type="entry name" value="NHL repeat"/>
    <property type="match status" value="1"/>
</dbReference>
<dbReference type="InterPro" id="IPR040096">
    <property type="entry name" value="Ric1"/>
</dbReference>
<feature type="domain" description="Peptidase S1" evidence="4">
    <location>
        <begin position="989"/>
        <end position="1345"/>
    </location>
</feature>
<accession>A0A915MFQ2</accession>
<dbReference type="SUPFAM" id="SSF50494">
    <property type="entry name" value="Trypsin-like serine proteases"/>
    <property type="match status" value="1"/>
</dbReference>
<sequence length="1515" mass="170672">MLLPEGCDCLLHLTFSESVNSLVSNREHNIFVALTNTFLYFYLADTHLLACIYQREDEDISERGFFKKAYWKPDSTAIAVTTSKNFVCIFNVEISRESSFNLHDPVGENTDFTRESTELFMNKSRPHINVNLAVVARLESTPTCILTFKEELFVCLKDGWLHRLSWSGNILHELSFNIRSIQQEQTSLNKNQRKDVDYFVSDISPFLGGICIVYSDGKAALIVSSISEFRPGSISVLFAGGLNDACCCSTNFKFRLLYFGCKNGEIAAYSTNDVDGGLIQLFRIGLSIKDGTELLEKISSIRQINCLSPSGDAFAVLWDSKHNFAFSNHNGDLINGDAELILAKTNSHNMSCPTVLAIFSPFGEQWWCSLEDSTIALGKNRQSNTTFDNYGYTSMDWSLEGYQLWLGKSNGNLHLINIVKSIQSIHDAMVFVGSDRIFVCPTTQDEQIASHLIWQLIKPPHGYITTNWPIKHVSLSVSRHIDFDRILAIGGSHGFCFFNFRTKKWRMFRKEAEERSLFLTGGLDIFGSFILCAACNLDTKDELLYVFRIEDQLDVDLAHFISTNRILQMKICNSFLLTFGVDSMISIYSLSISDTEQLQIECIAEIRVADEALWINAGCRKFRLWLPLSIDSQDKNISSDPIKLPQLRQNSRAFISRRIMIPFSLEIYPFYIDHNYLACGANVTSLSFSNITSKIASTDDISTTSELTEGDSLSDFVSLAKSDDDAVLSVRSLSKTYEVFIHKLIKQLLKRNLGSYAFDLASACRSISYFGHILELLLHDLLDEEASSSEPIPDPLLPRVVSFLREFPDEYLSTIIHCARKTELAFWNLLFFVSNHPRQLFQMCLEESRLKLATSCLVILHSLTSIDESSRLACKLLEEAKRKQRWKVAQDIIRFMQNINRATEKDSDLDNIPTSPIQGKLTSFHHQHVTPTFNLSNDELSFPLFSSQVEIVLSLNLEITNGYETIALNSPENVSLRRLSLDENELLAMECGHSTEMKNGRKHPWAVSLMTKGRNKLGGSVISPFHVLTVAHGFVLFDNSGGGPCEVSGYRRFSDLQSSWSVAYGSDCIREEANDPVCAKANITHSRIRAIYIDDGFADGECINGHDWAIVELEDRIEFSDVVQPICLPMKGRIPEDAFHKGDILIREIPMRHDAGCKKRPWADSEDYLCTKALNPRDFRTLRTCHGDSGSGMEDVRNPKRVHLASVRNIGILNNNMTHNLSKNGETNISRQILHSPLAVPQLEFMRSRSNAKKKRQQLIGITSYGSRQCASNEFNQQPMELCPSELNRQSVQVAHVNSFSLQTLGDGVHKQVSRANSYRSLVVVKCGEAENHRRSRFWFNTEIRILGGRAFGLDRLVDGVSIQCLLITDETAKRLRNNAYHDICEHEEFAVEPMIGHLKNFDPAIVEGSGNDQPIGPIMVAKFEDMASRSKEGAITEGVSLPFAILVGPKMDVDAKLFMERSFADFVRRPDGELPALVNGQEMALLEIPQKPTDQIALNQPRPFNLVSKQHLLG</sequence>
<evidence type="ECO:0000256" key="2">
    <source>
        <dbReference type="ARBA" id="ARBA00023136"/>
    </source>
</evidence>
<dbReference type="InterPro" id="IPR001254">
    <property type="entry name" value="Trypsin_dom"/>
</dbReference>
<dbReference type="GO" id="GO:0004252">
    <property type="term" value="F:serine-type endopeptidase activity"/>
    <property type="evidence" value="ECO:0007669"/>
    <property type="project" value="InterPro"/>
</dbReference>
<dbReference type="GO" id="GO:0006508">
    <property type="term" value="P:proteolysis"/>
    <property type="evidence" value="ECO:0007669"/>
    <property type="project" value="InterPro"/>
</dbReference>
<name>A0A915MFQ2_MELJA</name>
<reference evidence="6" key="1">
    <citation type="submission" date="2022-11" db="UniProtKB">
        <authorList>
            <consortium name="WormBaseParasite"/>
        </authorList>
    </citation>
    <scope>IDENTIFICATION</scope>
</reference>
<dbReference type="GO" id="GO:0042147">
    <property type="term" value="P:retrograde transport, endosome to Golgi"/>
    <property type="evidence" value="ECO:0007669"/>
    <property type="project" value="TreeGrafter"/>
</dbReference>
<evidence type="ECO:0000256" key="1">
    <source>
        <dbReference type="ARBA" id="ARBA00004370"/>
    </source>
</evidence>
<evidence type="ECO:0000313" key="5">
    <source>
        <dbReference type="Proteomes" id="UP000887561"/>
    </source>
</evidence>
<dbReference type="PROSITE" id="PS50240">
    <property type="entry name" value="TRYPSIN_DOM"/>
    <property type="match status" value="1"/>
</dbReference>
<dbReference type="GO" id="GO:0000139">
    <property type="term" value="C:Golgi membrane"/>
    <property type="evidence" value="ECO:0007669"/>
    <property type="project" value="TreeGrafter"/>
</dbReference>
<dbReference type="GO" id="GO:0006886">
    <property type="term" value="P:intracellular protein transport"/>
    <property type="evidence" value="ECO:0007669"/>
    <property type="project" value="InterPro"/>
</dbReference>
<proteinExistence type="predicted"/>
<dbReference type="InterPro" id="IPR043504">
    <property type="entry name" value="Peptidase_S1_PA_chymotrypsin"/>
</dbReference>
<dbReference type="GO" id="GO:0005829">
    <property type="term" value="C:cytosol"/>
    <property type="evidence" value="ECO:0007669"/>
    <property type="project" value="TreeGrafter"/>
</dbReference>
<dbReference type="PANTHER" id="PTHR22746">
    <property type="entry name" value="RAB6A-GEF COMPLEX PARTNER PROTEIN 1"/>
    <property type="match status" value="1"/>
</dbReference>
<dbReference type="Pfam" id="PF00089">
    <property type="entry name" value="Trypsin"/>
    <property type="match status" value="1"/>
</dbReference>
<organism evidence="5 6">
    <name type="scientific">Meloidogyne javanica</name>
    <name type="common">Root-knot nematode worm</name>
    <dbReference type="NCBI Taxonomy" id="6303"/>
    <lineage>
        <taxon>Eukaryota</taxon>
        <taxon>Metazoa</taxon>
        <taxon>Ecdysozoa</taxon>
        <taxon>Nematoda</taxon>
        <taxon>Chromadorea</taxon>
        <taxon>Rhabditida</taxon>
        <taxon>Tylenchina</taxon>
        <taxon>Tylenchomorpha</taxon>
        <taxon>Tylenchoidea</taxon>
        <taxon>Meloidogynidae</taxon>
        <taxon>Meloidogyninae</taxon>
        <taxon>Meloidogyne</taxon>
        <taxon>Meloidogyne incognita group</taxon>
    </lineage>
</organism>
<evidence type="ECO:0000313" key="6">
    <source>
        <dbReference type="WBParaSite" id="scaffold3907_cov259.g7314"/>
    </source>
</evidence>
<dbReference type="Pfam" id="PF07064">
    <property type="entry name" value="RIC1"/>
    <property type="match status" value="1"/>
</dbReference>
<dbReference type="InterPro" id="IPR009771">
    <property type="entry name" value="RIC1_C"/>
</dbReference>
<keyword evidence="2" id="KW-0472">Membrane</keyword>
<dbReference type="SMART" id="SM00020">
    <property type="entry name" value="Tryp_SPc"/>
    <property type="match status" value="1"/>
</dbReference>
<dbReference type="GO" id="GO:0034066">
    <property type="term" value="C:Ric1-Rgp1 guanyl-nucleotide exchange factor complex"/>
    <property type="evidence" value="ECO:0007669"/>
    <property type="project" value="InterPro"/>
</dbReference>